<reference evidence="3" key="1">
    <citation type="submission" date="2015-07" db="EMBL/GenBank/DDBJ databases">
        <title>Fjat-14205 dsm 2895.</title>
        <authorList>
            <person name="Liu B."/>
            <person name="Wang J."/>
            <person name="Zhu Y."/>
            <person name="Liu G."/>
            <person name="Chen Q."/>
            <person name="Chen Z."/>
            <person name="Lan J."/>
            <person name="Che J."/>
            <person name="Ge C."/>
            <person name="Shi H."/>
            <person name="Pan Z."/>
            <person name="Liu X."/>
        </authorList>
    </citation>
    <scope>NUCLEOTIDE SEQUENCE [LARGE SCALE GENOMIC DNA]</scope>
    <source>
        <strain evidence="3">DSM 25560</strain>
    </source>
</reference>
<comment type="caution">
    <text evidence="2">The sequence shown here is derived from an EMBL/GenBank/DDBJ whole genome shotgun (WGS) entry which is preliminary data.</text>
</comment>
<name>A0ABR5JWY6_9BACI</name>
<organism evidence="2 3">
    <name type="scientific">Lysinibacillus contaminans</name>
    <dbReference type="NCBI Taxonomy" id="1293441"/>
    <lineage>
        <taxon>Bacteria</taxon>
        <taxon>Bacillati</taxon>
        <taxon>Bacillota</taxon>
        <taxon>Bacilli</taxon>
        <taxon>Bacillales</taxon>
        <taxon>Bacillaceae</taxon>
        <taxon>Lysinibacillus</taxon>
    </lineage>
</organism>
<evidence type="ECO:0000259" key="1">
    <source>
        <dbReference type="PROSITE" id="PS51186"/>
    </source>
</evidence>
<evidence type="ECO:0000313" key="2">
    <source>
        <dbReference type="EMBL" id="KOS66677.1"/>
    </source>
</evidence>
<gene>
    <name evidence="2" type="ORF">AEA09_18255</name>
</gene>
<keyword evidence="3" id="KW-1185">Reference proteome</keyword>
<dbReference type="Pfam" id="PF13302">
    <property type="entry name" value="Acetyltransf_3"/>
    <property type="match status" value="1"/>
</dbReference>
<dbReference type="InterPro" id="IPR016181">
    <property type="entry name" value="Acyl_CoA_acyltransferase"/>
</dbReference>
<feature type="domain" description="N-acetyltransferase" evidence="1">
    <location>
        <begin position="1"/>
        <end position="150"/>
    </location>
</feature>
<dbReference type="Proteomes" id="UP000050668">
    <property type="component" value="Unassembled WGS sequence"/>
</dbReference>
<dbReference type="InterPro" id="IPR000182">
    <property type="entry name" value="GNAT_dom"/>
</dbReference>
<sequence>MLLRKAIDADYDFFFYIKSEPENMYWTGHEKEPNYEQLKVWFFKQLESNVREILILEVDNNAVGYAYVDFIDAYQSIETAVAVSNKFSGLGYGSQIVSRTVHYCQENYLAKPIQAWILDDNLASIKIHEKAGYRVTNKTKDINEMKLLLYQV</sequence>
<dbReference type="SUPFAM" id="SSF55729">
    <property type="entry name" value="Acyl-CoA N-acyltransferases (Nat)"/>
    <property type="match status" value="1"/>
</dbReference>
<protein>
    <recommendedName>
        <fullName evidence="1">N-acetyltransferase domain-containing protein</fullName>
    </recommendedName>
</protein>
<dbReference type="PANTHER" id="PTHR43415:SF3">
    <property type="entry name" value="GNAT-FAMILY ACETYLTRANSFERASE"/>
    <property type="match status" value="1"/>
</dbReference>
<dbReference type="EMBL" id="LGRV01000007">
    <property type="protein sequence ID" value="KOS66677.1"/>
    <property type="molecule type" value="Genomic_DNA"/>
</dbReference>
<dbReference type="PANTHER" id="PTHR43415">
    <property type="entry name" value="SPERMIDINE N(1)-ACETYLTRANSFERASE"/>
    <property type="match status" value="1"/>
</dbReference>
<evidence type="ECO:0000313" key="3">
    <source>
        <dbReference type="Proteomes" id="UP000050668"/>
    </source>
</evidence>
<dbReference type="RefSeq" id="WP_053585376.1">
    <property type="nucleotide sequence ID" value="NZ_LGRV01000007.1"/>
</dbReference>
<accession>A0ABR5JWY6</accession>
<proteinExistence type="predicted"/>
<dbReference type="PROSITE" id="PS51186">
    <property type="entry name" value="GNAT"/>
    <property type="match status" value="1"/>
</dbReference>
<dbReference type="Gene3D" id="3.40.630.30">
    <property type="match status" value="1"/>
</dbReference>